<evidence type="ECO:0000313" key="3">
    <source>
        <dbReference type="Proteomes" id="UP000765509"/>
    </source>
</evidence>
<dbReference type="Proteomes" id="UP000765509">
    <property type="component" value="Unassembled WGS sequence"/>
</dbReference>
<feature type="region of interest" description="Disordered" evidence="1">
    <location>
        <begin position="1"/>
        <end position="43"/>
    </location>
</feature>
<accession>A0A9Q3EAH9</accession>
<gene>
    <name evidence="2" type="ORF">O181_055098</name>
</gene>
<protein>
    <submittedName>
        <fullName evidence="2">Uncharacterized protein</fullName>
    </submittedName>
</protein>
<proteinExistence type="predicted"/>
<evidence type="ECO:0000256" key="1">
    <source>
        <dbReference type="SAM" id="MobiDB-lite"/>
    </source>
</evidence>
<keyword evidence="3" id="KW-1185">Reference proteome</keyword>
<organism evidence="2 3">
    <name type="scientific">Austropuccinia psidii MF-1</name>
    <dbReference type="NCBI Taxonomy" id="1389203"/>
    <lineage>
        <taxon>Eukaryota</taxon>
        <taxon>Fungi</taxon>
        <taxon>Dikarya</taxon>
        <taxon>Basidiomycota</taxon>
        <taxon>Pucciniomycotina</taxon>
        <taxon>Pucciniomycetes</taxon>
        <taxon>Pucciniales</taxon>
        <taxon>Sphaerophragmiaceae</taxon>
        <taxon>Austropuccinia</taxon>
    </lineage>
</organism>
<dbReference type="EMBL" id="AVOT02024604">
    <property type="protein sequence ID" value="MBW0515383.1"/>
    <property type="molecule type" value="Genomic_DNA"/>
</dbReference>
<reference evidence="2" key="1">
    <citation type="submission" date="2021-03" db="EMBL/GenBank/DDBJ databases">
        <title>Draft genome sequence of rust myrtle Austropuccinia psidii MF-1, a brazilian biotype.</title>
        <authorList>
            <person name="Quecine M.C."/>
            <person name="Pachon D.M.R."/>
            <person name="Bonatelli M.L."/>
            <person name="Correr F.H."/>
            <person name="Franceschini L.M."/>
            <person name="Leite T.F."/>
            <person name="Margarido G.R.A."/>
            <person name="Almeida C.A."/>
            <person name="Ferrarezi J.A."/>
            <person name="Labate C.A."/>
        </authorList>
    </citation>
    <scope>NUCLEOTIDE SEQUENCE</scope>
    <source>
        <strain evidence="2">MF-1</strain>
    </source>
</reference>
<name>A0A9Q3EAH9_9BASI</name>
<dbReference type="AlphaFoldDB" id="A0A9Q3EAH9"/>
<comment type="caution">
    <text evidence="2">The sequence shown here is derived from an EMBL/GenBank/DDBJ whole genome shotgun (WGS) entry which is preliminary data.</text>
</comment>
<sequence length="89" mass="9611">MPPTRSERNYFIQSNGSGPGHSSHISKRQESQPRGEAQMEDAITSTSYQSLASTFDTLLESPGADITSIPVFRPESVLTGDNTDIPVSV</sequence>
<evidence type="ECO:0000313" key="2">
    <source>
        <dbReference type="EMBL" id="MBW0515383.1"/>
    </source>
</evidence>